<accession>A0A2V1DRG3</accession>
<dbReference type="AlphaFoldDB" id="A0A2V1DRG3"/>
<evidence type="ECO:0000256" key="10">
    <source>
        <dbReference type="PROSITE-ProRule" id="PRU00452"/>
    </source>
</evidence>
<keyword evidence="9" id="KW-0539">Nucleus</keyword>
<dbReference type="GO" id="GO:0008270">
    <property type="term" value="F:zinc ion binding"/>
    <property type="evidence" value="ECO:0007669"/>
    <property type="project" value="UniProtKB-KW"/>
</dbReference>
<protein>
    <recommendedName>
        <fullName evidence="12">SP-RING-type domain-containing protein</fullName>
    </recommendedName>
</protein>
<feature type="region of interest" description="Disordered" evidence="11">
    <location>
        <begin position="223"/>
        <end position="254"/>
    </location>
</feature>
<dbReference type="GO" id="GO:0061665">
    <property type="term" value="F:SUMO ligase activity"/>
    <property type="evidence" value="ECO:0007669"/>
    <property type="project" value="TreeGrafter"/>
</dbReference>
<dbReference type="STRING" id="97972.A0A2V1DRG3"/>
<dbReference type="InterPro" id="IPR026846">
    <property type="entry name" value="Nse2(Mms21)"/>
</dbReference>
<keyword evidence="5" id="KW-0479">Metal-binding</keyword>
<dbReference type="GO" id="GO:0030915">
    <property type="term" value="C:Smc5-Smc6 complex"/>
    <property type="evidence" value="ECO:0007669"/>
    <property type="project" value="InterPro"/>
</dbReference>
<name>A0A2V1DRG3_9PLEO</name>
<dbReference type="OrthoDB" id="756301at2759"/>
<keyword evidence="14" id="KW-1185">Reference proteome</keyword>
<dbReference type="InterPro" id="IPR013083">
    <property type="entry name" value="Znf_RING/FYVE/PHD"/>
</dbReference>
<evidence type="ECO:0000256" key="5">
    <source>
        <dbReference type="ARBA" id="ARBA00022723"/>
    </source>
</evidence>
<feature type="non-terminal residue" evidence="13">
    <location>
        <position position="363"/>
    </location>
</feature>
<comment type="similarity">
    <text evidence="3">Belongs to the NSE2 family.</text>
</comment>
<evidence type="ECO:0000313" key="13">
    <source>
        <dbReference type="EMBL" id="PVI00863.1"/>
    </source>
</evidence>
<dbReference type="Pfam" id="PF11789">
    <property type="entry name" value="zf-Nse"/>
    <property type="match status" value="1"/>
</dbReference>
<evidence type="ECO:0000256" key="6">
    <source>
        <dbReference type="ARBA" id="ARBA00022771"/>
    </source>
</evidence>
<reference evidence="13 14" key="1">
    <citation type="journal article" date="2018" name="Sci. Rep.">
        <title>Comparative genomics provides insights into the lifestyle and reveals functional heterogeneity of dark septate endophytic fungi.</title>
        <authorList>
            <person name="Knapp D.G."/>
            <person name="Nemeth J.B."/>
            <person name="Barry K."/>
            <person name="Hainaut M."/>
            <person name="Henrissat B."/>
            <person name="Johnson J."/>
            <person name="Kuo A."/>
            <person name="Lim J.H.P."/>
            <person name="Lipzen A."/>
            <person name="Nolan M."/>
            <person name="Ohm R.A."/>
            <person name="Tamas L."/>
            <person name="Grigoriev I.V."/>
            <person name="Spatafora J.W."/>
            <person name="Nagy L.G."/>
            <person name="Kovacs G.M."/>
        </authorList>
    </citation>
    <scope>NUCLEOTIDE SEQUENCE [LARGE SCALE GENOMIC DNA]</scope>
    <source>
        <strain evidence="13 14">DSE2036</strain>
    </source>
</reference>
<feature type="non-terminal residue" evidence="13">
    <location>
        <position position="1"/>
    </location>
</feature>
<evidence type="ECO:0000256" key="4">
    <source>
        <dbReference type="ARBA" id="ARBA00022679"/>
    </source>
</evidence>
<evidence type="ECO:0000256" key="1">
    <source>
        <dbReference type="ARBA" id="ARBA00004123"/>
    </source>
</evidence>
<dbReference type="InterPro" id="IPR004181">
    <property type="entry name" value="Znf_MIZ"/>
</dbReference>
<evidence type="ECO:0000256" key="11">
    <source>
        <dbReference type="SAM" id="MobiDB-lite"/>
    </source>
</evidence>
<dbReference type="Gene3D" id="3.30.40.10">
    <property type="entry name" value="Zinc/RING finger domain, C3HC4 (zinc finger)"/>
    <property type="match status" value="1"/>
</dbReference>
<comment type="pathway">
    <text evidence="2">Protein modification; protein sumoylation.</text>
</comment>
<evidence type="ECO:0000256" key="2">
    <source>
        <dbReference type="ARBA" id="ARBA00004718"/>
    </source>
</evidence>
<feature type="region of interest" description="Disordered" evidence="11">
    <location>
        <begin position="139"/>
        <end position="177"/>
    </location>
</feature>
<evidence type="ECO:0000256" key="3">
    <source>
        <dbReference type="ARBA" id="ARBA00008212"/>
    </source>
</evidence>
<evidence type="ECO:0000259" key="12">
    <source>
        <dbReference type="PROSITE" id="PS51044"/>
    </source>
</evidence>
<dbReference type="PANTHER" id="PTHR21330">
    <property type="entry name" value="E3 SUMO-PROTEIN LIGASE NSE2"/>
    <property type="match status" value="1"/>
</dbReference>
<dbReference type="GO" id="GO:0000724">
    <property type="term" value="P:double-strand break repair via homologous recombination"/>
    <property type="evidence" value="ECO:0007669"/>
    <property type="project" value="InterPro"/>
</dbReference>
<dbReference type="EMBL" id="KZ805367">
    <property type="protein sequence ID" value="PVI00863.1"/>
    <property type="molecule type" value="Genomic_DNA"/>
</dbReference>
<dbReference type="PROSITE" id="PS51044">
    <property type="entry name" value="ZF_SP_RING"/>
    <property type="match status" value="1"/>
</dbReference>
<dbReference type="CDD" id="cd16651">
    <property type="entry name" value="SPL-RING_NSE2"/>
    <property type="match status" value="1"/>
</dbReference>
<dbReference type="GO" id="GO:0005634">
    <property type="term" value="C:nucleus"/>
    <property type="evidence" value="ECO:0007669"/>
    <property type="project" value="UniProtKB-SubCell"/>
</dbReference>
<keyword evidence="6 10" id="KW-0863">Zinc-finger</keyword>
<dbReference type="Proteomes" id="UP000244855">
    <property type="component" value="Unassembled WGS sequence"/>
</dbReference>
<evidence type="ECO:0000256" key="7">
    <source>
        <dbReference type="ARBA" id="ARBA00022786"/>
    </source>
</evidence>
<sequence length="363" mass="41031">ADQLPAYKKPTHPLTPRAQDQIRALNGRPIEQIREHAKKAEKRITDVAGSINDKLHEHEENIAKRQKRWDKGLDTENRANEEAWSIKFRGKVEDITDQLEEAMRGIIDTTVAAERMEDSLKWLHQNAPGRLEQEYRTHLSQRELSQSQNRRDTQGTAAISDGPTPGPTPLDGSRPVLTGVGEIFQDRLARKKDEYTSMSLGGRYAHNNAYVNFKRLVHDAKYGDERPQPRPETWFTETGSPAPGVTQRGDDDGEDDIVVDRTNISTRCPITFQKFKEPFTSNKCPHTFEKTAILEMIRRSHVRAGGTGNRPSGNRAVECPVTGCSQMLTADDLYHDAILNRKLARMQRAEQQAAEDSGDDENE</sequence>
<comment type="subcellular location">
    <subcellularLocation>
        <location evidence="1">Nucleus</location>
    </subcellularLocation>
</comment>
<organism evidence="13 14">
    <name type="scientific">Periconia macrospinosa</name>
    <dbReference type="NCBI Taxonomy" id="97972"/>
    <lineage>
        <taxon>Eukaryota</taxon>
        <taxon>Fungi</taxon>
        <taxon>Dikarya</taxon>
        <taxon>Ascomycota</taxon>
        <taxon>Pezizomycotina</taxon>
        <taxon>Dothideomycetes</taxon>
        <taxon>Pleosporomycetidae</taxon>
        <taxon>Pleosporales</taxon>
        <taxon>Massarineae</taxon>
        <taxon>Periconiaceae</taxon>
        <taxon>Periconia</taxon>
    </lineage>
</organism>
<proteinExistence type="inferred from homology"/>
<dbReference type="UniPathway" id="UPA00886"/>
<keyword evidence="4" id="KW-0808">Transferase</keyword>
<evidence type="ECO:0000313" key="14">
    <source>
        <dbReference type="Proteomes" id="UP000244855"/>
    </source>
</evidence>
<dbReference type="SUPFAM" id="SSF57850">
    <property type="entry name" value="RING/U-box"/>
    <property type="match status" value="1"/>
</dbReference>
<dbReference type="GO" id="GO:0016925">
    <property type="term" value="P:protein sumoylation"/>
    <property type="evidence" value="ECO:0007669"/>
    <property type="project" value="UniProtKB-UniPathway"/>
</dbReference>
<dbReference type="PANTHER" id="PTHR21330:SF1">
    <property type="entry name" value="E3 SUMO-PROTEIN LIGASE NSE2"/>
    <property type="match status" value="1"/>
</dbReference>
<evidence type="ECO:0000256" key="9">
    <source>
        <dbReference type="ARBA" id="ARBA00023242"/>
    </source>
</evidence>
<feature type="domain" description="SP-RING-type" evidence="12">
    <location>
        <begin position="253"/>
        <end position="348"/>
    </location>
</feature>
<gene>
    <name evidence="13" type="ORF">DM02DRAFT_491105</name>
</gene>
<evidence type="ECO:0000256" key="8">
    <source>
        <dbReference type="ARBA" id="ARBA00022833"/>
    </source>
</evidence>
<keyword evidence="8" id="KW-0862">Zinc</keyword>
<keyword evidence="7" id="KW-0833">Ubl conjugation pathway</keyword>